<dbReference type="Proteomes" id="UP001381693">
    <property type="component" value="Unassembled WGS sequence"/>
</dbReference>
<comment type="caution">
    <text evidence="1">The sequence shown here is derived from an EMBL/GenBank/DDBJ whole genome shotgun (WGS) entry which is preliminary data.</text>
</comment>
<keyword evidence="2" id="KW-1185">Reference proteome</keyword>
<dbReference type="InterPro" id="IPR036028">
    <property type="entry name" value="SH3-like_dom_sf"/>
</dbReference>
<organism evidence="1 2">
    <name type="scientific">Halocaridina rubra</name>
    <name type="common">Hawaiian red shrimp</name>
    <dbReference type="NCBI Taxonomy" id="373956"/>
    <lineage>
        <taxon>Eukaryota</taxon>
        <taxon>Metazoa</taxon>
        <taxon>Ecdysozoa</taxon>
        <taxon>Arthropoda</taxon>
        <taxon>Crustacea</taxon>
        <taxon>Multicrustacea</taxon>
        <taxon>Malacostraca</taxon>
        <taxon>Eumalacostraca</taxon>
        <taxon>Eucarida</taxon>
        <taxon>Decapoda</taxon>
        <taxon>Pleocyemata</taxon>
        <taxon>Caridea</taxon>
        <taxon>Atyoidea</taxon>
        <taxon>Atyidae</taxon>
        <taxon>Halocaridina</taxon>
    </lineage>
</organism>
<proteinExistence type="predicted"/>
<dbReference type="EMBL" id="JAXCGZ010011399">
    <property type="protein sequence ID" value="KAK7074976.1"/>
    <property type="molecule type" value="Genomic_DNA"/>
</dbReference>
<evidence type="ECO:0008006" key="3">
    <source>
        <dbReference type="Google" id="ProtNLM"/>
    </source>
</evidence>
<dbReference type="SUPFAM" id="SSF50044">
    <property type="entry name" value="SH3-domain"/>
    <property type="match status" value="1"/>
</dbReference>
<dbReference type="AlphaFoldDB" id="A0AAN8ZZV8"/>
<accession>A0AAN8ZZV8</accession>
<sequence length="214" mass="24083">MQAAVDIMYVYVARQSINGQGSEYPDMEANDIIHIPGDFLLRQKENFENPLGWLWGCNIRTGQEGYFPGRLLFFNCTTDPRSLAQRRRLPSRDVSITSSVDSQIYLPIGPGRGVTLPSSSGESDYVPVMKPISVALRRGSNASHTPPSFQHNLAQMYFLTPVLCSHCKNVAYMDSYTYIKAVVKQLSKQGLDTYLIKLSICQWLQYEASWQTGS</sequence>
<reference evidence="1 2" key="1">
    <citation type="submission" date="2023-11" db="EMBL/GenBank/DDBJ databases">
        <title>Halocaridina rubra genome assembly.</title>
        <authorList>
            <person name="Smith C."/>
        </authorList>
    </citation>
    <scope>NUCLEOTIDE SEQUENCE [LARGE SCALE GENOMIC DNA]</scope>
    <source>
        <strain evidence="1">EP-1</strain>
        <tissue evidence="1">Whole</tissue>
    </source>
</reference>
<name>A0AAN8ZZV8_HALRR</name>
<gene>
    <name evidence="1" type="ORF">SK128_027412</name>
</gene>
<evidence type="ECO:0000313" key="2">
    <source>
        <dbReference type="Proteomes" id="UP001381693"/>
    </source>
</evidence>
<evidence type="ECO:0000313" key="1">
    <source>
        <dbReference type="EMBL" id="KAK7074976.1"/>
    </source>
</evidence>
<protein>
    <recommendedName>
        <fullName evidence="3">SH3 domain-containing protein</fullName>
    </recommendedName>
</protein>